<evidence type="ECO:0000313" key="3">
    <source>
        <dbReference type="Proteomes" id="UP000194218"/>
    </source>
</evidence>
<dbReference type="OrthoDB" id="5242014at2"/>
<dbReference type="EMBL" id="CP021121">
    <property type="protein sequence ID" value="ARQ72620.1"/>
    <property type="molecule type" value="Genomic_DNA"/>
</dbReference>
<dbReference type="Proteomes" id="UP000194218">
    <property type="component" value="Chromosome"/>
</dbReference>
<proteinExistence type="predicted"/>
<keyword evidence="1" id="KW-0732">Signal</keyword>
<gene>
    <name evidence="2" type="ORF">CAG99_24580</name>
</gene>
<dbReference type="PROSITE" id="PS51318">
    <property type="entry name" value="TAT"/>
    <property type="match status" value="1"/>
</dbReference>
<dbReference type="KEGG" id="smao:CAG99_24580"/>
<protein>
    <submittedName>
        <fullName evidence="2">DUF4430 domain-containing protein</fullName>
    </submittedName>
</protein>
<feature type="chain" id="PRO_5038331804" evidence="1">
    <location>
        <begin position="25"/>
        <end position="157"/>
    </location>
</feature>
<evidence type="ECO:0000313" key="2">
    <source>
        <dbReference type="EMBL" id="ARQ72620.1"/>
    </source>
</evidence>
<reference evidence="2 3" key="1">
    <citation type="submission" date="2017-05" db="EMBL/GenBank/DDBJ databases">
        <title>Complete genome sequence of Streptomyces sp. SCSIO 03032 revealed the diverse biosynthetic pathways for its bioactive secondary metabolites.</title>
        <authorList>
            <person name="Ma L."/>
            <person name="Zhu Y."/>
            <person name="Zhang W."/>
            <person name="Zhang G."/>
            <person name="Tian X."/>
            <person name="Zhang S."/>
            <person name="Zhang C."/>
        </authorList>
    </citation>
    <scope>NUCLEOTIDE SEQUENCE [LARGE SCALE GENOMIC DNA]</scope>
    <source>
        <strain evidence="2 3">SCSIO 03032</strain>
    </source>
</reference>
<dbReference type="AlphaFoldDB" id="A0A1W7D7R4"/>
<evidence type="ECO:0000256" key="1">
    <source>
        <dbReference type="SAM" id="SignalP"/>
    </source>
</evidence>
<feature type="signal peptide" evidence="1">
    <location>
        <begin position="1"/>
        <end position="24"/>
    </location>
</feature>
<organism evidence="2 3">
    <name type="scientific">Streptomyces marincola</name>
    <dbReference type="NCBI Taxonomy" id="2878388"/>
    <lineage>
        <taxon>Bacteria</taxon>
        <taxon>Bacillati</taxon>
        <taxon>Actinomycetota</taxon>
        <taxon>Actinomycetes</taxon>
        <taxon>Kitasatosporales</taxon>
        <taxon>Streptomycetaceae</taxon>
        <taxon>Streptomyces</taxon>
    </lineage>
</organism>
<accession>A0A1W7D7R4</accession>
<name>A0A1W7D7R4_9ACTN</name>
<keyword evidence="3" id="KW-1185">Reference proteome</keyword>
<sequence>MPRRAAVTTAAALAVLAAAAPATAAPATAAAPVTVNLTLTGPNGVIYDDAISTDGHTVSPLTGGDHLCDGTNGGANPAPGATPTAALDDAAAADGFDWDGVWYASFDDYLVTEIDGYSQNADFFYLITVNGAPTPVGGCQFLLEEGDDVAFTWTEVG</sequence>
<dbReference type="InterPro" id="IPR006311">
    <property type="entry name" value="TAT_signal"/>
</dbReference>